<dbReference type="InterPro" id="IPR043866">
    <property type="entry name" value="TTC3/DZIP3_dom"/>
</dbReference>
<feature type="region of interest" description="Disordered" evidence="1">
    <location>
        <begin position="966"/>
        <end position="985"/>
    </location>
</feature>
<feature type="region of interest" description="Disordered" evidence="1">
    <location>
        <begin position="336"/>
        <end position="400"/>
    </location>
</feature>
<feature type="region of interest" description="Disordered" evidence="1">
    <location>
        <begin position="280"/>
        <end position="311"/>
    </location>
</feature>
<evidence type="ECO:0000313" key="3">
    <source>
        <dbReference type="EMBL" id="CAK0786189.1"/>
    </source>
</evidence>
<feature type="compositionally biased region" description="Acidic residues" evidence="1">
    <location>
        <begin position="388"/>
        <end position="399"/>
    </location>
</feature>
<feature type="compositionally biased region" description="Low complexity" evidence="1">
    <location>
        <begin position="486"/>
        <end position="496"/>
    </location>
</feature>
<evidence type="ECO:0000259" key="2">
    <source>
        <dbReference type="Pfam" id="PF19179"/>
    </source>
</evidence>
<feature type="compositionally biased region" description="Polar residues" evidence="1">
    <location>
        <begin position="975"/>
        <end position="985"/>
    </location>
</feature>
<feature type="compositionally biased region" description="Pro residues" evidence="1">
    <location>
        <begin position="1746"/>
        <end position="1767"/>
    </location>
</feature>
<organism evidence="3 4">
    <name type="scientific">Coccomyxa viridis</name>
    <dbReference type="NCBI Taxonomy" id="1274662"/>
    <lineage>
        <taxon>Eukaryota</taxon>
        <taxon>Viridiplantae</taxon>
        <taxon>Chlorophyta</taxon>
        <taxon>core chlorophytes</taxon>
        <taxon>Trebouxiophyceae</taxon>
        <taxon>Trebouxiophyceae incertae sedis</taxon>
        <taxon>Coccomyxaceae</taxon>
        <taxon>Coccomyxa</taxon>
    </lineage>
</organism>
<dbReference type="EMBL" id="CAUYUE010000014">
    <property type="protein sequence ID" value="CAK0786189.1"/>
    <property type="molecule type" value="Genomic_DNA"/>
</dbReference>
<feature type="compositionally biased region" description="Polar residues" evidence="1">
    <location>
        <begin position="1447"/>
        <end position="1463"/>
    </location>
</feature>
<feature type="region of interest" description="Disordered" evidence="1">
    <location>
        <begin position="1596"/>
        <end position="1878"/>
    </location>
</feature>
<feature type="compositionally biased region" description="Low complexity" evidence="1">
    <location>
        <begin position="1804"/>
        <end position="1842"/>
    </location>
</feature>
<feature type="compositionally biased region" description="Low complexity" evidence="1">
    <location>
        <begin position="1071"/>
        <end position="1091"/>
    </location>
</feature>
<feature type="region of interest" description="Disordered" evidence="1">
    <location>
        <begin position="415"/>
        <end position="442"/>
    </location>
</feature>
<feature type="compositionally biased region" description="Basic and acidic residues" evidence="1">
    <location>
        <begin position="703"/>
        <end position="714"/>
    </location>
</feature>
<feature type="region of interest" description="Disordered" evidence="1">
    <location>
        <begin position="925"/>
        <end position="946"/>
    </location>
</feature>
<feature type="compositionally biased region" description="Low complexity" evidence="1">
    <location>
        <begin position="1408"/>
        <end position="1419"/>
    </location>
</feature>
<reference evidence="3 4" key="1">
    <citation type="submission" date="2023-10" db="EMBL/GenBank/DDBJ databases">
        <authorList>
            <person name="Maclean D."/>
            <person name="Macfadyen A."/>
        </authorList>
    </citation>
    <scope>NUCLEOTIDE SEQUENCE [LARGE SCALE GENOMIC DNA]</scope>
</reference>
<feature type="compositionally biased region" description="Polar residues" evidence="1">
    <location>
        <begin position="1693"/>
        <end position="1719"/>
    </location>
</feature>
<feature type="region of interest" description="Disordered" evidence="1">
    <location>
        <begin position="634"/>
        <end position="714"/>
    </location>
</feature>
<dbReference type="Proteomes" id="UP001314263">
    <property type="component" value="Unassembled WGS sequence"/>
</dbReference>
<evidence type="ECO:0000313" key="4">
    <source>
        <dbReference type="Proteomes" id="UP001314263"/>
    </source>
</evidence>
<feature type="compositionally biased region" description="Low complexity" evidence="1">
    <location>
        <begin position="521"/>
        <end position="536"/>
    </location>
</feature>
<feature type="domain" description="E3 ubiquitin-protein ligase TTC3/DZIP3" evidence="2">
    <location>
        <begin position="568"/>
        <end position="620"/>
    </location>
</feature>
<feature type="compositionally biased region" description="Basic and acidic residues" evidence="1">
    <location>
        <begin position="1308"/>
        <end position="1321"/>
    </location>
</feature>
<dbReference type="Pfam" id="PF19179">
    <property type="entry name" value="TTC3_DZIP3_dom"/>
    <property type="match status" value="1"/>
</dbReference>
<dbReference type="InterPro" id="IPR013083">
    <property type="entry name" value="Znf_RING/FYVE/PHD"/>
</dbReference>
<feature type="compositionally biased region" description="Polar residues" evidence="1">
    <location>
        <begin position="293"/>
        <end position="305"/>
    </location>
</feature>
<feature type="region of interest" description="Disordered" evidence="1">
    <location>
        <begin position="1342"/>
        <end position="1497"/>
    </location>
</feature>
<feature type="region of interest" description="Disordered" evidence="1">
    <location>
        <begin position="53"/>
        <end position="189"/>
    </location>
</feature>
<feature type="region of interest" description="Disordered" evidence="1">
    <location>
        <begin position="1308"/>
        <end position="1328"/>
    </location>
</feature>
<feature type="compositionally biased region" description="Low complexity" evidence="1">
    <location>
        <begin position="1768"/>
        <end position="1782"/>
    </location>
</feature>
<feature type="compositionally biased region" description="Basic and acidic residues" evidence="1">
    <location>
        <begin position="121"/>
        <end position="139"/>
    </location>
</feature>
<protein>
    <recommendedName>
        <fullName evidence="2">E3 ubiquitin-protein ligase TTC3/DZIP3 domain-containing protein</fullName>
    </recommendedName>
</protein>
<feature type="region of interest" description="Disordered" evidence="1">
    <location>
        <begin position="1070"/>
        <end position="1091"/>
    </location>
</feature>
<comment type="caution">
    <text evidence="3">The sequence shown here is derived from an EMBL/GenBank/DDBJ whole genome shotgun (WGS) entry which is preliminary data.</text>
</comment>
<feature type="compositionally biased region" description="Basic and acidic residues" evidence="1">
    <location>
        <begin position="634"/>
        <end position="646"/>
    </location>
</feature>
<gene>
    <name evidence="3" type="ORF">CVIRNUC_009402</name>
</gene>
<feature type="region of interest" description="Disordered" evidence="1">
    <location>
        <begin position="997"/>
        <end position="1019"/>
    </location>
</feature>
<feature type="compositionally biased region" description="Polar residues" evidence="1">
    <location>
        <begin position="103"/>
        <end position="118"/>
    </location>
</feature>
<feature type="compositionally biased region" description="Polar residues" evidence="1">
    <location>
        <begin position="341"/>
        <end position="360"/>
    </location>
</feature>
<feature type="compositionally biased region" description="Polar residues" evidence="1">
    <location>
        <begin position="1342"/>
        <end position="1363"/>
    </location>
</feature>
<feature type="region of interest" description="Disordered" evidence="1">
    <location>
        <begin position="1530"/>
        <end position="1561"/>
    </location>
</feature>
<feature type="compositionally biased region" description="Low complexity" evidence="1">
    <location>
        <begin position="1629"/>
        <end position="1655"/>
    </location>
</feature>
<accession>A0AAV1IGI2</accession>
<feature type="region of interest" description="Disordered" evidence="1">
    <location>
        <begin position="464"/>
        <end position="537"/>
    </location>
</feature>
<feature type="compositionally biased region" description="Low complexity" evidence="1">
    <location>
        <begin position="142"/>
        <end position="154"/>
    </location>
</feature>
<feature type="compositionally biased region" description="Low complexity" evidence="1">
    <location>
        <begin position="1732"/>
        <end position="1745"/>
    </location>
</feature>
<feature type="compositionally biased region" description="Low complexity" evidence="1">
    <location>
        <begin position="1849"/>
        <end position="1862"/>
    </location>
</feature>
<proteinExistence type="predicted"/>
<evidence type="ECO:0000256" key="1">
    <source>
        <dbReference type="SAM" id="MobiDB-lite"/>
    </source>
</evidence>
<sequence>MTCNAACQQQQEALKLGFIQTEELENLPVCNEYLEADQDSMKAQDRSAACAVVAEHASGQSGHQPKHDSSSAHEGQVAEVQGGHDAHGMAGYGCQQPDEQSELHNSSFANDEQLTKSQGGDGEHVAAEHGSKPSEEHAGLHSSSAASKQMAQAQDGSAAPDVAEHTSDAPQGEPVLHNSRSANGDRVWRAEKDTAKFAVAEHGNKEVEEQHELHINSLAQKQQVIMEQDSDAAHVDAEHHCKESEEQLTLQSSPAALEQRAALPQGSDVASSAAHVEFEDEHRLCRSEGPPKLQSSIPAQTSAPVQSIPALTEIQTAEHHASHAQHRAELNGVESALDGSGSVQHSNCATSPRCNGSQPPQHEDTAGPPDPAGEVREGAQANSKLEEAAEIEEVSDDSSVDYQDVIYSDMPELVPEAFSDSDPSNDTDDEAAFTYPPGMTELTLRGTSVPIKIPMALNGSFMESGQGDLDSADEGSLQASADEVCKAAQSQASPKSKQQEDHAHLDTASAAAQERHEPVQKQEQPAESAPEPQEAPVLGRCALRPAVSGGDACEKAEDGCAIREGQRYLKVSCTDGCVITYHFTCWRRFERIYRAEHSDFSWKSREGVRCFTDGCPGQVKLAQELEAEAGVETHRRELLRLPDQARKPRNASPERAQQERPEQRRGRRKAAVQRPIEPEVPPVAAQQERSSERPAVVHPNSNIEEKQEPLPKPDRVPQLEALLSAKNADDDEELERLALGLKGKKEKKRREKKREKETIPIGAPAEEEPKVSTFFEELEREKKAIAVPLDSASFPKMAGPDAEPDLALGDNPLWDLLISMESGVPADHLLIWHIDVPSLARRGMNASDEMHRLLSPHGRIADLEIYLSLRAAAVSFVRVQDAEKALFAIVGHQLERMRLHSCYLSAFPGDQEALQCTLQERLDRAEAEAQHRQQPQGSAGEDASTPAVHISAAGQAAPRIPVDKAAEQLPASESAEGTGTATPVPQQHWPEAWEQKLAAKRAAENAAPDAERAGSTEAQLAQRATEALVLELQSELQQEQLDLSAAANGFQYNVAAPEFSLPAKAAPSQTSLASADGPAASSAGRAASLRSDTPAFLRRNSSLSQTGLPSLLNHPPPAPIPGLDKLRVLQLAGCTNDSLASFRQLQMEGGFCIPTSELQVGPFNASADATCTALLLYETERQLLHGLWRSTRVEQSEGETLMEFELMVETEPVQAHMVLATLPTHSTGELRVPQAARGTRLHALLALLKRKASPAHTPVSAPGAVLNLNPHSKPFTPLNGSGTITPGTAVAAAAGSQESTAATITEAAKRLTPREERKPEAMFEQEQSTIGLKDAWQVSENQMPSTVAQDVAASSETAGEQQGQGKGQPFKISPQSASEGPALAQSVASPIKAAPDRPEQLGLPEKTPSPAAQAAVASALSGIKTSPRRSIPVMMAPKLRLAPGQDSVRSTPRQQPTESSAQVQAAGMQAAPALRQLTGQQGQPSAPGIGAQQAGGSPVRAAAKPLVPPLLLAKVPALNAGAAAQRASDAALQSPVGQPVRGDASTKLGAPLPVHSMPRQLPKPIPHRQIAPVAKPTQDAGAVPLTALMSILFPKEAGKVPPSPTQAQPRGNQPVPKPADITKSPANKASRASSSLSEALPSIVMQAGQQAAAAGTEKRDRPQPGSAAAALDEPFSSQAAGTDPLGLLKGPSASPSNEVGPGQTNATSGKQAASATNSSDDTREQAAQRSNAAKVLVVAKKAMPRYAPPSRPPPAASKPQIPAPVPLGPWAAGPPAALQAAPDEVPGPRLRQPPSPAATAHPYRATPRGTPAVARPAAATAAEVGTAGSPQSQPAAPAPQQRSRMEYRPPALSAAPSANPFPWVFGSPSTQAGSQDGPGTIPSMQQVSAPESPALNAAAAAKYITAEKASRESPLERRQTVNQMCPLCGALKGKYILMPCCHFGPCDQCRPTADVAQYPTCLRCQEPVHGMQRVYR</sequence>
<name>A0AAV1IGI2_9CHLO</name>
<dbReference type="Gene3D" id="3.30.40.10">
    <property type="entry name" value="Zinc/RING finger domain, C3HC4 (zinc finger)"/>
    <property type="match status" value="1"/>
</dbReference>
<keyword evidence="4" id="KW-1185">Reference proteome</keyword>